<dbReference type="Gene3D" id="1.25.40.10">
    <property type="entry name" value="Tetratricopeptide repeat domain"/>
    <property type="match status" value="1"/>
</dbReference>
<sequence>MRILSPISRLVTRRSLPRPATQLWLLPQSHSYAVRAKTLSQPRPLFDVKSVPPLSWWEARQQWLPPDLPAKNVFNAAGWYAQMARSDESTWKGKLQRDYGIDSYQLHWAACLLTFSPDGGQDTEHNLLGYHMLETGSALGYAPSIVTYLCTLANRPTQRRSGAAKSTLAKHMPKLREMAQQGNPDALFVQGRFYETDGNDDFALSCYDKAIEAGSRSGDQFAPAPMGLANYTNPSRWTFEDACYCGRGRILLRKGDTVAARDAFSFAYHELHSLDAAEELVKLVPAESTERHDLLVGLAVWGSKPDYAALVFHEWNKYLETKDDYHLQMASEWHHLGDSEGADFTALERS</sequence>
<proteinExistence type="predicted"/>
<evidence type="ECO:0000313" key="1">
    <source>
        <dbReference type="EMBL" id="KAK1751554.1"/>
    </source>
</evidence>
<dbReference type="SUPFAM" id="SSF81901">
    <property type="entry name" value="HCP-like"/>
    <property type="match status" value="1"/>
</dbReference>
<organism evidence="1 2">
    <name type="scientific">Echria macrotheca</name>
    <dbReference type="NCBI Taxonomy" id="438768"/>
    <lineage>
        <taxon>Eukaryota</taxon>
        <taxon>Fungi</taxon>
        <taxon>Dikarya</taxon>
        <taxon>Ascomycota</taxon>
        <taxon>Pezizomycotina</taxon>
        <taxon>Sordariomycetes</taxon>
        <taxon>Sordariomycetidae</taxon>
        <taxon>Sordariales</taxon>
        <taxon>Schizotheciaceae</taxon>
        <taxon>Echria</taxon>
    </lineage>
</organism>
<reference evidence="1" key="1">
    <citation type="submission" date="2023-06" db="EMBL/GenBank/DDBJ databases">
        <title>Genome-scale phylogeny and comparative genomics of the fungal order Sordariales.</title>
        <authorList>
            <consortium name="Lawrence Berkeley National Laboratory"/>
            <person name="Hensen N."/>
            <person name="Bonometti L."/>
            <person name="Westerberg I."/>
            <person name="Brannstrom I.O."/>
            <person name="Guillou S."/>
            <person name="Cros-Aarteil S."/>
            <person name="Calhoun S."/>
            <person name="Haridas S."/>
            <person name="Kuo A."/>
            <person name="Mondo S."/>
            <person name="Pangilinan J."/>
            <person name="Riley R."/>
            <person name="Labutti K."/>
            <person name="Andreopoulos B."/>
            <person name="Lipzen A."/>
            <person name="Chen C."/>
            <person name="Yanf M."/>
            <person name="Daum C."/>
            <person name="Ng V."/>
            <person name="Clum A."/>
            <person name="Steindorff A."/>
            <person name="Ohm R."/>
            <person name="Martin F."/>
            <person name="Silar P."/>
            <person name="Natvig D."/>
            <person name="Lalanne C."/>
            <person name="Gautier V."/>
            <person name="Ament-Velasquez S.L."/>
            <person name="Kruys A."/>
            <person name="Hutchinson M.I."/>
            <person name="Powell A.J."/>
            <person name="Barry K."/>
            <person name="Miller A.N."/>
            <person name="Grigoriev I.V."/>
            <person name="Debuchy R."/>
            <person name="Gladieux P."/>
            <person name="Thoren M.H."/>
            <person name="Johannesson H."/>
        </authorList>
    </citation>
    <scope>NUCLEOTIDE SEQUENCE</scope>
    <source>
        <strain evidence="1">PSN4</strain>
    </source>
</reference>
<dbReference type="AlphaFoldDB" id="A0AAJ0B4I7"/>
<name>A0AAJ0B4I7_9PEZI</name>
<keyword evidence="2" id="KW-1185">Reference proteome</keyword>
<evidence type="ECO:0000313" key="2">
    <source>
        <dbReference type="Proteomes" id="UP001239445"/>
    </source>
</evidence>
<accession>A0AAJ0B4I7</accession>
<gene>
    <name evidence="1" type="ORF">QBC47DRAFT_307457</name>
</gene>
<dbReference type="Proteomes" id="UP001239445">
    <property type="component" value="Unassembled WGS sequence"/>
</dbReference>
<comment type="caution">
    <text evidence="1">The sequence shown here is derived from an EMBL/GenBank/DDBJ whole genome shotgun (WGS) entry which is preliminary data.</text>
</comment>
<dbReference type="EMBL" id="MU839841">
    <property type="protein sequence ID" value="KAK1751554.1"/>
    <property type="molecule type" value="Genomic_DNA"/>
</dbReference>
<dbReference type="InterPro" id="IPR011990">
    <property type="entry name" value="TPR-like_helical_dom_sf"/>
</dbReference>
<protein>
    <submittedName>
        <fullName evidence="1">Uncharacterized protein</fullName>
    </submittedName>
</protein>